<evidence type="ECO:0000256" key="1">
    <source>
        <dbReference type="SAM" id="MobiDB-lite"/>
    </source>
</evidence>
<dbReference type="SUPFAM" id="SSF53271">
    <property type="entry name" value="PRTase-like"/>
    <property type="match status" value="1"/>
</dbReference>
<comment type="caution">
    <text evidence="2">The sequence shown here is derived from an EMBL/GenBank/DDBJ whole genome shotgun (WGS) entry which is preliminary data.</text>
</comment>
<organism evidence="2 3">
    <name type="scientific">Perkinsus olseni</name>
    <name type="common">Perkinsus atlanticus</name>
    <dbReference type="NCBI Taxonomy" id="32597"/>
    <lineage>
        <taxon>Eukaryota</taxon>
        <taxon>Sar</taxon>
        <taxon>Alveolata</taxon>
        <taxon>Perkinsozoa</taxon>
        <taxon>Perkinsea</taxon>
        <taxon>Perkinsida</taxon>
        <taxon>Perkinsidae</taxon>
        <taxon>Perkinsus</taxon>
    </lineage>
</organism>
<evidence type="ECO:0000313" key="2">
    <source>
        <dbReference type="EMBL" id="KAF4703288.1"/>
    </source>
</evidence>
<evidence type="ECO:0000313" key="3">
    <source>
        <dbReference type="Proteomes" id="UP000553632"/>
    </source>
</evidence>
<dbReference type="EMBL" id="JABANO010035566">
    <property type="protein sequence ID" value="KAF4703288.1"/>
    <property type="molecule type" value="Genomic_DNA"/>
</dbReference>
<gene>
    <name evidence="2" type="ORF">FOZ63_021613</name>
</gene>
<dbReference type="CDD" id="cd06223">
    <property type="entry name" value="PRTases_typeI"/>
    <property type="match status" value="1"/>
</dbReference>
<dbReference type="InterPro" id="IPR000836">
    <property type="entry name" value="PRTase_dom"/>
</dbReference>
<name>A0A7J6Q4U4_PEROL</name>
<feature type="non-terminal residue" evidence="2">
    <location>
        <position position="127"/>
    </location>
</feature>
<reference evidence="2 3" key="1">
    <citation type="submission" date="2020-04" db="EMBL/GenBank/DDBJ databases">
        <title>Perkinsus olseni comparative genomics.</title>
        <authorList>
            <person name="Bogema D.R."/>
        </authorList>
    </citation>
    <scope>NUCLEOTIDE SEQUENCE [LARGE SCALE GENOMIC DNA]</scope>
    <source>
        <strain evidence="2 3">ATCC PRA-207</strain>
    </source>
</reference>
<evidence type="ECO:0008006" key="4">
    <source>
        <dbReference type="Google" id="ProtNLM"/>
    </source>
</evidence>
<protein>
    <recommendedName>
        <fullName evidence="4">Phosphoribosyltransferase domain-containing protein</fullName>
    </recommendedName>
</protein>
<accession>A0A7J6Q4U4</accession>
<dbReference type="Proteomes" id="UP000553632">
    <property type="component" value="Unassembled WGS sequence"/>
</dbReference>
<keyword evidence="3" id="KW-1185">Reference proteome</keyword>
<proteinExistence type="predicted"/>
<dbReference type="Gene3D" id="3.40.50.2020">
    <property type="match status" value="1"/>
</dbReference>
<dbReference type="AlphaFoldDB" id="A0A7J6Q4U4"/>
<feature type="region of interest" description="Disordered" evidence="1">
    <location>
        <begin position="100"/>
        <end position="127"/>
    </location>
</feature>
<sequence>ERSGVLIVDQWIETGHTMCAAIQLFRASGLHVAAAVTVAAETPGRRLVQEALGEGTVITALDGPGVQQEVDDHFMEGFKALPGSRGVSCLPARLTMSRSLQQDYEESGVATEPERPPSDALSMSSWE</sequence>
<dbReference type="InterPro" id="IPR029057">
    <property type="entry name" value="PRTase-like"/>
</dbReference>
<feature type="non-terminal residue" evidence="2">
    <location>
        <position position="1"/>
    </location>
</feature>